<dbReference type="Gene3D" id="3.30.460.40">
    <property type="match status" value="1"/>
</dbReference>
<dbReference type="SUPFAM" id="SSF81301">
    <property type="entry name" value="Nucleotidyltransferase"/>
    <property type="match status" value="1"/>
</dbReference>
<dbReference type="EMBL" id="CP015136">
    <property type="protein sequence ID" value="AMY08035.1"/>
    <property type="molecule type" value="Genomic_DNA"/>
</dbReference>
<keyword evidence="2" id="KW-1185">Reference proteome</keyword>
<dbReference type="Proteomes" id="UP000076079">
    <property type="component" value="Chromosome"/>
</dbReference>
<evidence type="ECO:0000313" key="1">
    <source>
        <dbReference type="EMBL" id="AMY08035.1"/>
    </source>
</evidence>
<evidence type="ECO:0008006" key="3">
    <source>
        <dbReference type="Google" id="ProtNLM"/>
    </source>
</evidence>
<dbReference type="RefSeq" id="WP_110169909.1">
    <property type="nucleotide sequence ID" value="NZ_CP015136.1"/>
</dbReference>
<organism evidence="1 2">
    <name type="scientific">Luteitalea pratensis</name>
    <dbReference type="NCBI Taxonomy" id="1855912"/>
    <lineage>
        <taxon>Bacteria</taxon>
        <taxon>Pseudomonadati</taxon>
        <taxon>Acidobacteriota</taxon>
        <taxon>Vicinamibacteria</taxon>
        <taxon>Vicinamibacterales</taxon>
        <taxon>Vicinamibacteraceae</taxon>
        <taxon>Luteitalea</taxon>
    </lineage>
</organism>
<dbReference type="InterPro" id="IPR043519">
    <property type="entry name" value="NT_sf"/>
</dbReference>
<proteinExistence type="predicted"/>
<reference evidence="1 2" key="1">
    <citation type="journal article" date="2016" name="Genome Announc.">
        <title>First Complete Genome Sequence of a Subdivision 6 Acidobacterium Strain.</title>
        <authorList>
            <person name="Huang S."/>
            <person name="Vieira S."/>
            <person name="Bunk B."/>
            <person name="Riedel T."/>
            <person name="Sproer C."/>
            <person name="Overmann J."/>
        </authorList>
    </citation>
    <scope>NUCLEOTIDE SEQUENCE [LARGE SCALE GENOMIC DNA]</scope>
    <source>
        <strain evidence="2">DSM 100886 HEG_-6_39</strain>
    </source>
</reference>
<dbReference type="STRING" id="1855912.LuPra_01223"/>
<reference evidence="2" key="2">
    <citation type="submission" date="2016-04" db="EMBL/GenBank/DDBJ databases">
        <title>First Complete Genome Sequence of a Subdivision 6 Acidobacterium.</title>
        <authorList>
            <person name="Huang S."/>
            <person name="Vieira S."/>
            <person name="Bunk B."/>
            <person name="Riedel T."/>
            <person name="Sproeer C."/>
            <person name="Overmann J."/>
        </authorList>
    </citation>
    <scope>NUCLEOTIDE SEQUENCE [LARGE SCALE GENOMIC DNA]</scope>
    <source>
        <strain evidence="2">DSM 100886 HEG_-6_39</strain>
    </source>
</reference>
<evidence type="ECO:0000313" key="2">
    <source>
        <dbReference type="Proteomes" id="UP000076079"/>
    </source>
</evidence>
<dbReference type="PATRIC" id="fig|1813736.3.peg.1268"/>
<dbReference type="OrthoDB" id="9782533at2"/>
<sequence>MIESGSLTAGNTHEAACATALRVLHERGIQFLVGGTFAFTQYTGVVRTTKDLDLFVTASDLARTLEALGDSGFATSVPFPHWLAKAKSAELAMDLIFSSGNGVARVDADWFRHAADVVLYGIPVKLSPIEELIWSKSFVMERERFDGADVTHLLRARGHVIDWPRLIARYGDYQLVLAAHLLLFRFAYSDADRLIPAWVFEQVLAAPAPPAAEAPTCFGTLFSREQYLSDVAQLGYADARIVRRHMEPDALQIWTAAIEDEH</sequence>
<dbReference type="KEGG" id="abac:LuPra_01223"/>
<accession>A0A143PHM3</accession>
<protein>
    <recommendedName>
        <fullName evidence="3">Nucleotidyltransferase</fullName>
    </recommendedName>
</protein>
<dbReference type="AlphaFoldDB" id="A0A143PHM3"/>
<gene>
    <name evidence="1" type="ORF">LuPra_01223</name>
</gene>
<name>A0A143PHM3_LUTPR</name>
<dbReference type="Pfam" id="PF09970">
    <property type="entry name" value="DUF2204"/>
    <property type="match status" value="1"/>
</dbReference>
<dbReference type="InterPro" id="IPR018700">
    <property type="entry name" value="DUF2204"/>
</dbReference>